<accession>A0ABS4W6V6</accession>
<dbReference type="RefSeq" id="WP_210036994.1">
    <property type="nucleotide sequence ID" value="NZ_JAGINU010000004.1"/>
</dbReference>
<feature type="region of interest" description="Disordered" evidence="1">
    <location>
        <begin position="102"/>
        <end position="142"/>
    </location>
</feature>
<dbReference type="SUPFAM" id="SSF52091">
    <property type="entry name" value="SpoIIaa-like"/>
    <property type="match status" value="1"/>
</dbReference>
<dbReference type="CDD" id="cd07043">
    <property type="entry name" value="STAS_anti-anti-sigma_factors"/>
    <property type="match status" value="1"/>
</dbReference>
<evidence type="ECO:0000256" key="1">
    <source>
        <dbReference type="SAM" id="MobiDB-lite"/>
    </source>
</evidence>
<dbReference type="InterPro" id="IPR002645">
    <property type="entry name" value="STAS_dom"/>
</dbReference>
<comment type="caution">
    <text evidence="3">The sequence shown here is derived from an EMBL/GenBank/DDBJ whole genome shotgun (WGS) entry which is preliminary data.</text>
</comment>
<evidence type="ECO:0000313" key="4">
    <source>
        <dbReference type="Proteomes" id="UP001519295"/>
    </source>
</evidence>
<evidence type="ECO:0000259" key="2">
    <source>
        <dbReference type="PROSITE" id="PS50801"/>
    </source>
</evidence>
<dbReference type="InterPro" id="IPR058548">
    <property type="entry name" value="MlaB-like_STAS"/>
</dbReference>
<dbReference type="InterPro" id="IPR036513">
    <property type="entry name" value="STAS_dom_sf"/>
</dbReference>
<dbReference type="Proteomes" id="UP001519295">
    <property type="component" value="Unassembled WGS sequence"/>
</dbReference>
<feature type="domain" description="STAS" evidence="2">
    <location>
        <begin position="24"/>
        <end position="90"/>
    </location>
</feature>
<protein>
    <submittedName>
        <fullName evidence="3">ABC-type transporter Mla MlaB component</fullName>
    </submittedName>
</protein>
<dbReference type="EMBL" id="JAGINU010000004">
    <property type="protein sequence ID" value="MBP2371940.1"/>
    <property type="molecule type" value="Genomic_DNA"/>
</dbReference>
<dbReference type="Gene3D" id="3.30.750.24">
    <property type="entry name" value="STAS domain"/>
    <property type="match status" value="1"/>
</dbReference>
<proteinExistence type="predicted"/>
<evidence type="ECO:0000313" key="3">
    <source>
        <dbReference type="EMBL" id="MBP2371940.1"/>
    </source>
</evidence>
<sequence>MQPKAKRTNATMSVRLHAPRPHEVLARVAGTVDSAGVDVLVQQISASFDAAAHVVLDLSGVTALTPAGVEALVKLKRVATHRGTQLRIVGGARAHAARHAMDRQLPPPLDGDDVTQLEHGTNTESLRGSGRRGCGAADPFLP</sequence>
<dbReference type="PROSITE" id="PS50801">
    <property type="entry name" value="STAS"/>
    <property type="match status" value="1"/>
</dbReference>
<organism evidence="3 4">
    <name type="scientific">Pseudonocardia parietis</name>
    <dbReference type="NCBI Taxonomy" id="570936"/>
    <lineage>
        <taxon>Bacteria</taxon>
        <taxon>Bacillati</taxon>
        <taxon>Actinomycetota</taxon>
        <taxon>Actinomycetes</taxon>
        <taxon>Pseudonocardiales</taxon>
        <taxon>Pseudonocardiaceae</taxon>
        <taxon>Pseudonocardia</taxon>
    </lineage>
</organism>
<keyword evidence="4" id="KW-1185">Reference proteome</keyword>
<dbReference type="Pfam" id="PF13466">
    <property type="entry name" value="STAS_2"/>
    <property type="match status" value="1"/>
</dbReference>
<name>A0ABS4W6V6_9PSEU</name>
<gene>
    <name evidence="3" type="ORF">JOF36_007713</name>
</gene>
<reference evidence="3 4" key="1">
    <citation type="submission" date="2021-03" db="EMBL/GenBank/DDBJ databases">
        <title>Sequencing the genomes of 1000 actinobacteria strains.</title>
        <authorList>
            <person name="Klenk H.-P."/>
        </authorList>
    </citation>
    <scope>NUCLEOTIDE SEQUENCE [LARGE SCALE GENOMIC DNA]</scope>
    <source>
        <strain evidence="3 4">DSM 45256</strain>
    </source>
</reference>